<gene>
    <name evidence="9" type="ORF">KP79_PYT01607</name>
</gene>
<dbReference type="InterPro" id="IPR038765">
    <property type="entry name" value="Papain-like_cys_pep_sf"/>
</dbReference>
<feature type="compositionally biased region" description="Basic and acidic residues" evidence="7">
    <location>
        <begin position="121"/>
        <end position="133"/>
    </location>
</feature>
<name>A0A210Q8M3_MIZYE</name>
<evidence type="ECO:0000256" key="1">
    <source>
        <dbReference type="ARBA" id="ARBA00000707"/>
    </source>
</evidence>
<protein>
    <recommendedName>
        <fullName evidence="2">ubiquitinyl hydrolase 1</fullName>
        <ecNumber evidence="2">3.4.19.12</ecNumber>
    </recommendedName>
</protein>
<feature type="domain" description="OTU" evidence="8">
    <location>
        <begin position="159"/>
        <end position="298"/>
    </location>
</feature>
<keyword evidence="10" id="KW-1185">Reference proteome</keyword>
<evidence type="ECO:0000256" key="3">
    <source>
        <dbReference type="ARBA" id="ARBA00022670"/>
    </source>
</evidence>
<keyword evidence="6" id="KW-0788">Thiol protease</keyword>
<feature type="compositionally biased region" description="Basic residues" evidence="7">
    <location>
        <begin position="28"/>
        <end position="42"/>
    </location>
</feature>
<dbReference type="GO" id="GO:0016579">
    <property type="term" value="P:protein deubiquitination"/>
    <property type="evidence" value="ECO:0007669"/>
    <property type="project" value="TreeGrafter"/>
</dbReference>
<proteinExistence type="predicted"/>
<feature type="compositionally biased region" description="Basic residues" evidence="7">
    <location>
        <begin position="111"/>
        <end position="120"/>
    </location>
</feature>
<evidence type="ECO:0000256" key="5">
    <source>
        <dbReference type="ARBA" id="ARBA00022801"/>
    </source>
</evidence>
<sequence length="307" mass="35338">MSDTEDAEEVLSRKHKKECKDLQAQIQKLKHSVPKGDKKRKKEVTEQIAKLEHDLDERQEAELQELKETSADVANVAERLEELDTKNDDSTSDNTVGAASAASGQEEKKLSKAQKRRNKKLEKDREREEEIKQQDIQNLSGARHIELQKIKEALKHQNLQIFEIKSDGNCLYNAVNHQLEKIRKVSSNEALRGQVARYMKENRDDFLPFLTKDNGDMFTEEDFEKYCQDTAHTTAWGGQLEVRALSHTLKQPIKVVQSEGAPVIVGEEFENDDQPTIIVCYLRHAFGLGEHYNSVEDYKRDEDDEFL</sequence>
<dbReference type="FunFam" id="3.90.70.80:FF:000003">
    <property type="entry name" value="OTU domain-containing protein 6B"/>
    <property type="match status" value="1"/>
</dbReference>
<comment type="catalytic activity">
    <reaction evidence="1">
        <text>Thiol-dependent hydrolysis of ester, thioester, amide, peptide and isopeptide bonds formed by the C-terminal Gly of ubiquitin (a 76-residue protein attached to proteins as an intracellular targeting signal).</text>
        <dbReference type="EC" id="3.4.19.12"/>
    </reaction>
</comment>
<dbReference type="OrthoDB" id="415023at2759"/>
<reference evidence="9 10" key="1">
    <citation type="journal article" date="2017" name="Nat. Ecol. Evol.">
        <title>Scallop genome provides insights into evolution of bilaterian karyotype and development.</title>
        <authorList>
            <person name="Wang S."/>
            <person name="Zhang J."/>
            <person name="Jiao W."/>
            <person name="Li J."/>
            <person name="Xun X."/>
            <person name="Sun Y."/>
            <person name="Guo X."/>
            <person name="Huan P."/>
            <person name="Dong B."/>
            <person name="Zhang L."/>
            <person name="Hu X."/>
            <person name="Sun X."/>
            <person name="Wang J."/>
            <person name="Zhao C."/>
            <person name="Wang Y."/>
            <person name="Wang D."/>
            <person name="Huang X."/>
            <person name="Wang R."/>
            <person name="Lv J."/>
            <person name="Li Y."/>
            <person name="Zhang Z."/>
            <person name="Liu B."/>
            <person name="Lu W."/>
            <person name="Hui Y."/>
            <person name="Liang J."/>
            <person name="Zhou Z."/>
            <person name="Hou R."/>
            <person name="Li X."/>
            <person name="Liu Y."/>
            <person name="Li H."/>
            <person name="Ning X."/>
            <person name="Lin Y."/>
            <person name="Zhao L."/>
            <person name="Xing Q."/>
            <person name="Dou J."/>
            <person name="Li Y."/>
            <person name="Mao J."/>
            <person name="Guo H."/>
            <person name="Dou H."/>
            <person name="Li T."/>
            <person name="Mu C."/>
            <person name="Jiang W."/>
            <person name="Fu Q."/>
            <person name="Fu X."/>
            <person name="Miao Y."/>
            <person name="Liu J."/>
            <person name="Yu Q."/>
            <person name="Li R."/>
            <person name="Liao H."/>
            <person name="Li X."/>
            <person name="Kong Y."/>
            <person name="Jiang Z."/>
            <person name="Chourrout D."/>
            <person name="Li R."/>
            <person name="Bao Z."/>
        </authorList>
    </citation>
    <scope>NUCLEOTIDE SEQUENCE [LARGE SCALE GENOMIC DNA]</scope>
    <source>
        <strain evidence="9 10">PY_sf001</strain>
    </source>
</reference>
<dbReference type="PANTHER" id="PTHR12419:SF10">
    <property type="entry name" value="DEUBIQUITINASE OTUD6B"/>
    <property type="match status" value="1"/>
</dbReference>
<evidence type="ECO:0000256" key="4">
    <source>
        <dbReference type="ARBA" id="ARBA00022786"/>
    </source>
</evidence>
<dbReference type="Pfam" id="PF02338">
    <property type="entry name" value="OTU"/>
    <property type="match status" value="1"/>
</dbReference>
<feature type="compositionally biased region" description="Basic and acidic residues" evidence="7">
    <location>
        <begin position="79"/>
        <end position="89"/>
    </location>
</feature>
<dbReference type="EC" id="3.4.19.12" evidence="2"/>
<dbReference type="Proteomes" id="UP000242188">
    <property type="component" value="Unassembled WGS sequence"/>
</dbReference>
<dbReference type="InterPro" id="IPR049772">
    <property type="entry name" value="OTU_OTUD6"/>
</dbReference>
<dbReference type="InterPro" id="IPR003323">
    <property type="entry name" value="OTU_dom"/>
</dbReference>
<comment type="caution">
    <text evidence="9">The sequence shown here is derived from an EMBL/GenBank/DDBJ whole genome shotgun (WGS) entry which is preliminary data.</text>
</comment>
<feature type="region of interest" description="Disordered" evidence="7">
    <location>
        <begin position="1"/>
        <end position="45"/>
    </location>
</feature>
<dbReference type="EMBL" id="NEDP02004581">
    <property type="protein sequence ID" value="OWF45071.1"/>
    <property type="molecule type" value="Genomic_DNA"/>
</dbReference>
<evidence type="ECO:0000313" key="10">
    <source>
        <dbReference type="Proteomes" id="UP000242188"/>
    </source>
</evidence>
<evidence type="ECO:0000313" key="9">
    <source>
        <dbReference type="EMBL" id="OWF45071.1"/>
    </source>
</evidence>
<evidence type="ECO:0000256" key="6">
    <source>
        <dbReference type="ARBA" id="ARBA00022807"/>
    </source>
</evidence>
<dbReference type="CDD" id="cd22761">
    <property type="entry name" value="OTU_OTUD6"/>
    <property type="match status" value="1"/>
</dbReference>
<accession>A0A210Q8M3</accession>
<dbReference type="PROSITE" id="PS50802">
    <property type="entry name" value="OTU"/>
    <property type="match status" value="1"/>
</dbReference>
<dbReference type="PANTHER" id="PTHR12419">
    <property type="entry name" value="OTU DOMAIN CONTAINING PROTEIN"/>
    <property type="match status" value="1"/>
</dbReference>
<feature type="region of interest" description="Disordered" evidence="7">
    <location>
        <begin position="79"/>
        <end position="135"/>
    </location>
</feature>
<dbReference type="GO" id="GO:0006508">
    <property type="term" value="P:proteolysis"/>
    <property type="evidence" value="ECO:0007669"/>
    <property type="project" value="UniProtKB-KW"/>
</dbReference>
<dbReference type="STRING" id="6573.A0A210Q8M3"/>
<dbReference type="Gene3D" id="3.90.70.80">
    <property type="match status" value="1"/>
</dbReference>
<dbReference type="SUPFAM" id="SSF54001">
    <property type="entry name" value="Cysteine proteinases"/>
    <property type="match status" value="1"/>
</dbReference>
<evidence type="ECO:0000256" key="2">
    <source>
        <dbReference type="ARBA" id="ARBA00012759"/>
    </source>
</evidence>
<dbReference type="GO" id="GO:0004843">
    <property type="term" value="F:cysteine-type deubiquitinase activity"/>
    <property type="evidence" value="ECO:0007669"/>
    <property type="project" value="UniProtKB-EC"/>
</dbReference>
<dbReference type="InterPro" id="IPR050704">
    <property type="entry name" value="Peptidase_C85-like"/>
</dbReference>
<keyword evidence="5" id="KW-0378">Hydrolase</keyword>
<keyword evidence="4" id="KW-0833">Ubl conjugation pathway</keyword>
<dbReference type="AlphaFoldDB" id="A0A210Q8M3"/>
<organism evidence="9 10">
    <name type="scientific">Mizuhopecten yessoensis</name>
    <name type="common">Japanese scallop</name>
    <name type="synonym">Patinopecten yessoensis</name>
    <dbReference type="NCBI Taxonomy" id="6573"/>
    <lineage>
        <taxon>Eukaryota</taxon>
        <taxon>Metazoa</taxon>
        <taxon>Spiralia</taxon>
        <taxon>Lophotrochozoa</taxon>
        <taxon>Mollusca</taxon>
        <taxon>Bivalvia</taxon>
        <taxon>Autobranchia</taxon>
        <taxon>Pteriomorphia</taxon>
        <taxon>Pectinida</taxon>
        <taxon>Pectinoidea</taxon>
        <taxon>Pectinidae</taxon>
        <taxon>Mizuhopecten</taxon>
    </lineage>
</organism>
<keyword evidence="3" id="KW-0645">Protease</keyword>
<evidence type="ECO:0000256" key="7">
    <source>
        <dbReference type="SAM" id="MobiDB-lite"/>
    </source>
</evidence>
<evidence type="ECO:0000259" key="8">
    <source>
        <dbReference type="PROSITE" id="PS50802"/>
    </source>
</evidence>